<dbReference type="EMBL" id="HBUF01580217">
    <property type="protein sequence ID" value="CAG6769924.1"/>
    <property type="molecule type" value="Transcribed_RNA"/>
</dbReference>
<organism evidence="1">
    <name type="scientific">Cacopsylla melanoneura</name>
    <dbReference type="NCBI Taxonomy" id="428564"/>
    <lineage>
        <taxon>Eukaryota</taxon>
        <taxon>Metazoa</taxon>
        <taxon>Ecdysozoa</taxon>
        <taxon>Arthropoda</taxon>
        <taxon>Hexapoda</taxon>
        <taxon>Insecta</taxon>
        <taxon>Pterygota</taxon>
        <taxon>Neoptera</taxon>
        <taxon>Paraneoptera</taxon>
        <taxon>Hemiptera</taxon>
        <taxon>Sternorrhyncha</taxon>
        <taxon>Psylloidea</taxon>
        <taxon>Psyllidae</taxon>
        <taxon>Psyllinae</taxon>
        <taxon>Cacopsylla</taxon>
    </lineage>
</organism>
<accession>A0A8D9ANP3</accession>
<sequence>MLPVERSIVHNKGSVNIVTSGGCPSLCKNPRNAIYIRSSYKTRSYFGFSSSRYLINLWTSGEPSCKSTRILVAFTNMLMASMGPNLPCRLTICFLFGLLSTFQ</sequence>
<reference evidence="1" key="1">
    <citation type="submission" date="2021-05" db="EMBL/GenBank/DDBJ databases">
        <authorList>
            <person name="Alioto T."/>
            <person name="Alioto T."/>
            <person name="Gomez Garrido J."/>
        </authorList>
    </citation>
    <scope>NUCLEOTIDE SEQUENCE</scope>
</reference>
<dbReference type="AlphaFoldDB" id="A0A8D9ANP3"/>
<protein>
    <submittedName>
        <fullName evidence="1">Uncharacterized protein</fullName>
    </submittedName>
</protein>
<name>A0A8D9ANP3_9HEMI</name>
<proteinExistence type="predicted"/>
<dbReference type="EMBL" id="HBUF01580222">
    <property type="protein sequence ID" value="CAG6769934.1"/>
    <property type="molecule type" value="Transcribed_RNA"/>
</dbReference>
<dbReference type="PROSITE" id="PS51257">
    <property type="entry name" value="PROKAR_LIPOPROTEIN"/>
    <property type="match status" value="1"/>
</dbReference>
<evidence type="ECO:0000313" key="1">
    <source>
        <dbReference type="EMBL" id="CAG6769924.1"/>
    </source>
</evidence>